<dbReference type="Gene3D" id="3.10.105.10">
    <property type="entry name" value="Dipeptide-binding Protein, Domain 3"/>
    <property type="match status" value="1"/>
</dbReference>
<name>A0ABS2R8R6_9BACI</name>
<organism evidence="3 4">
    <name type="scientific">Siminovitchia thermophila</name>
    <dbReference type="NCBI Taxonomy" id="1245522"/>
    <lineage>
        <taxon>Bacteria</taxon>
        <taxon>Bacillati</taxon>
        <taxon>Bacillota</taxon>
        <taxon>Bacilli</taxon>
        <taxon>Bacillales</taxon>
        <taxon>Bacillaceae</taxon>
        <taxon>Siminovitchia</taxon>
    </lineage>
</organism>
<keyword evidence="1" id="KW-0732">Signal</keyword>
<keyword evidence="4" id="KW-1185">Reference proteome</keyword>
<dbReference type="Proteomes" id="UP000823485">
    <property type="component" value="Unassembled WGS sequence"/>
</dbReference>
<dbReference type="Gene3D" id="3.40.190.10">
    <property type="entry name" value="Periplasmic binding protein-like II"/>
    <property type="match status" value="1"/>
</dbReference>
<feature type="signal peptide" evidence="1">
    <location>
        <begin position="1"/>
        <end position="23"/>
    </location>
</feature>
<feature type="domain" description="Solute-binding protein family 5" evidence="2">
    <location>
        <begin position="76"/>
        <end position="426"/>
    </location>
</feature>
<dbReference type="CDD" id="cd00995">
    <property type="entry name" value="PBP2_NikA_DppA_OppA_like"/>
    <property type="match status" value="1"/>
</dbReference>
<dbReference type="PANTHER" id="PTHR30290">
    <property type="entry name" value="PERIPLASMIC BINDING COMPONENT OF ABC TRANSPORTER"/>
    <property type="match status" value="1"/>
</dbReference>
<evidence type="ECO:0000259" key="2">
    <source>
        <dbReference type="Pfam" id="PF00496"/>
    </source>
</evidence>
<proteinExistence type="predicted"/>
<dbReference type="RefSeq" id="WP_077111468.1">
    <property type="nucleotide sequence ID" value="NZ_JAFBFH010000018.1"/>
</dbReference>
<dbReference type="SUPFAM" id="SSF53850">
    <property type="entry name" value="Periplasmic binding protein-like II"/>
    <property type="match status" value="1"/>
</dbReference>
<dbReference type="InterPro" id="IPR030678">
    <property type="entry name" value="Peptide/Ni-bd"/>
</dbReference>
<comment type="caution">
    <text evidence="3">The sequence shown here is derived from an EMBL/GenBank/DDBJ whole genome shotgun (WGS) entry which is preliminary data.</text>
</comment>
<evidence type="ECO:0000256" key="1">
    <source>
        <dbReference type="SAM" id="SignalP"/>
    </source>
</evidence>
<sequence>MNKWMYPLLVAVLIVFISGCSSKANKDTKSKDEKKALVIAYDRDAETLNHIKTSDYHNALTYIFDKLVSRDNDFNFHPGLAEKWETSEDGLKWTFYLKKNVTFHDGSKLTAHDVKWTIDTIKDPETASPAQSEFEPIKEIVVEDDHTLSILLDKPYPNLLFRLSSTAAGIISKDAYEKCGDEYGSKYAIGTGPYKLKEWIKGDKIVLEKNPDYEWGPEWMENNGKPLIGEIVMKMIPEENLRMMELEAGNVHIVRDLTPTMMGSIEKNADIEIFTGGAPRLGYLAFPTDKEPFNDVKVRRALNHAINKKEIIDHVFRGHAEVAHGYLPPILKEEYYEGSEKDGYEYNVEKAKQLLKEAGYGDGLTLNLAAENASNYGRLAEVLQAQLLEVGIKTDIQLYESSSYTDMLKEGKQELFLRMYGWQNADILDWFLSSKQFPFPNHSRWQDQKTDDLIQAAEQVPTWEERVKGYHEVQKYLIEQAVWVPIYIPSNSIAVRKEVQNFKFDPIAPDYNDGVYME</sequence>
<gene>
    <name evidence="3" type="ORF">JOC94_002764</name>
</gene>
<dbReference type="Gene3D" id="3.90.76.10">
    <property type="entry name" value="Dipeptide-binding Protein, Domain 1"/>
    <property type="match status" value="1"/>
</dbReference>
<feature type="chain" id="PRO_5046389093" evidence="1">
    <location>
        <begin position="24"/>
        <end position="518"/>
    </location>
</feature>
<dbReference type="Pfam" id="PF00496">
    <property type="entry name" value="SBP_bac_5"/>
    <property type="match status" value="1"/>
</dbReference>
<dbReference type="EMBL" id="JAFBFH010000018">
    <property type="protein sequence ID" value="MBM7715775.1"/>
    <property type="molecule type" value="Genomic_DNA"/>
</dbReference>
<evidence type="ECO:0000313" key="4">
    <source>
        <dbReference type="Proteomes" id="UP000823485"/>
    </source>
</evidence>
<protein>
    <submittedName>
        <fullName evidence="3">Peptide/nickel transport system substrate-binding protein</fullName>
    </submittedName>
</protein>
<dbReference type="InterPro" id="IPR000914">
    <property type="entry name" value="SBP_5_dom"/>
</dbReference>
<evidence type="ECO:0000313" key="3">
    <source>
        <dbReference type="EMBL" id="MBM7715775.1"/>
    </source>
</evidence>
<dbReference type="PROSITE" id="PS51257">
    <property type="entry name" value="PROKAR_LIPOPROTEIN"/>
    <property type="match status" value="1"/>
</dbReference>
<dbReference type="PIRSF" id="PIRSF002741">
    <property type="entry name" value="MppA"/>
    <property type="match status" value="1"/>
</dbReference>
<accession>A0ABS2R8R6</accession>
<dbReference type="InterPro" id="IPR039424">
    <property type="entry name" value="SBP_5"/>
</dbReference>
<reference evidence="3 4" key="1">
    <citation type="submission" date="2021-01" db="EMBL/GenBank/DDBJ databases">
        <title>Genomic Encyclopedia of Type Strains, Phase IV (KMG-IV): sequencing the most valuable type-strain genomes for metagenomic binning, comparative biology and taxonomic classification.</title>
        <authorList>
            <person name="Goeker M."/>
        </authorList>
    </citation>
    <scope>NUCLEOTIDE SEQUENCE [LARGE SCALE GENOMIC DNA]</scope>
    <source>
        <strain evidence="3 4">DSM 105453</strain>
    </source>
</reference>